<dbReference type="RefSeq" id="WP_115021804.1">
    <property type="nucleotide sequence ID" value="NZ_CP069533.1"/>
</dbReference>
<dbReference type="EMBL" id="UFXP01000001">
    <property type="protein sequence ID" value="STC77436.1"/>
    <property type="molecule type" value="Genomic_DNA"/>
</dbReference>
<accession>A0A376CZR4</accession>
<proteinExistence type="predicted"/>
<evidence type="ECO:0000313" key="2">
    <source>
        <dbReference type="Proteomes" id="UP000254287"/>
    </source>
</evidence>
<dbReference type="AlphaFoldDB" id="A0A376CZR4"/>
<protein>
    <submittedName>
        <fullName evidence="1">Uncharacterized protein</fullName>
    </submittedName>
</protein>
<dbReference type="Proteomes" id="UP000254287">
    <property type="component" value="Unassembled WGS sequence"/>
</dbReference>
<organism evidence="1 2">
    <name type="scientific">Corynebacterium minutissimum</name>
    <dbReference type="NCBI Taxonomy" id="38301"/>
    <lineage>
        <taxon>Bacteria</taxon>
        <taxon>Bacillati</taxon>
        <taxon>Actinomycetota</taxon>
        <taxon>Actinomycetes</taxon>
        <taxon>Mycobacteriales</taxon>
        <taxon>Corynebacteriaceae</taxon>
        <taxon>Corynebacterium</taxon>
    </lineage>
</organism>
<name>A0A376CZR4_9CORY</name>
<gene>
    <name evidence="1" type="ORF">NCTC10289_01260</name>
</gene>
<sequence length="112" mass="12656">MSRWKVKRVRLRTGGWGEWAACNDDEPWMYFLTHAGALTFADQRARTIEVTLPRLTALPTGRLVVPRNGLIIERGRSSSHPQLPTGYIAVEPWELRPLALALLAIAQHKEEA</sequence>
<evidence type="ECO:0000313" key="1">
    <source>
        <dbReference type="EMBL" id="STC77436.1"/>
    </source>
</evidence>
<reference evidence="1 2" key="1">
    <citation type="submission" date="2018-06" db="EMBL/GenBank/DDBJ databases">
        <authorList>
            <consortium name="Pathogen Informatics"/>
            <person name="Doyle S."/>
        </authorList>
    </citation>
    <scope>NUCLEOTIDE SEQUENCE [LARGE SCALE GENOMIC DNA]</scope>
    <source>
        <strain evidence="1 2">NCTC10289</strain>
    </source>
</reference>